<feature type="transmembrane region" description="Helical" evidence="1">
    <location>
        <begin position="65"/>
        <end position="86"/>
    </location>
</feature>
<protein>
    <submittedName>
        <fullName evidence="2">Uncharacterized protein</fullName>
    </submittedName>
</protein>
<comment type="caution">
    <text evidence="2">The sequence shown here is derived from an EMBL/GenBank/DDBJ whole genome shotgun (WGS) entry which is preliminary data.</text>
</comment>
<feature type="transmembrane region" description="Helical" evidence="1">
    <location>
        <begin position="116"/>
        <end position="137"/>
    </location>
</feature>
<name>A0A350NYQ7_9ALTE</name>
<dbReference type="Proteomes" id="UP000263517">
    <property type="component" value="Unassembled WGS sequence"/>
</dbReference>
<keyword evidence="1" id="KW-0812">Transmembrane</keyword>
<evidence type="ECO:0000313" key="4">
    <source>
        <dbReference type="Proteomes" id="UP000263517"/>
    </source>
</evidence>
<accession>A0A350NYQ7</accession>
<feature type="transmembrane region" description="Helical" evidence="1">
    <location>
        <begin position="149"/>
        <end position="169"/>
    </location>
</feature>
<reference evidence="4 5" key="1">
    <citation type="journal article" date="2018" name="Nat. Biotechnol.">
        <title>A standardized bacterial taxonomy based on genome phylogeny substantially revises the tree of life.</title>
        <authorList>
            <person name="Parks D.H."/>
            <person name="Chuvochina M."/>
            <person name="Waite D.W."/>
            <person name="Rinke C."/>
            <person name="Skarshewski A."/>
            <person name="Chaumeil P.A."/>
            <person name="Hugenholtz P."/>
        </authorList>
    </citation>
    <scope>NUCLEOTIDE SEQUENCE [LARGE SCALE GENOMIC DNA]</scope>
    <source>
        <strain evidence="3">UBA11621</strain>
        <strain evidence="2">UBA11978</strain>
    </source>
</reference>
<dbReference type="Proteomes" id="UP000264779">
    <property type="component" value="Unassembled WGS sequence"/>
</dbReference>
<evidence type="ECO:0000313" key="3">
    <source>
        <dbReference type="EMBL" id="HBU49646.1"/>
    </source>
</evidence>
<evidence type="ECO:0000256" key="1">
    <source>
        <dbReference type="SAM" id="Phobius"/>
    </source>
</evidence>
<sequence>MSEQVHTELSSLWQAQTVNDIDLAAVKQGFMSQRKKQRLYMAVDIGAFIPALFLLYHFWSELSFTVKAVNLTVGVIALPLLIYQLWLRRVAAFSRNVSTLDHLDVLTKQIKNNVRIAIITKHSTWISMVLVMLTMALQYVVDDVSTSKLSFMFGVLAATAFIMGVWYIWAAKREQRFRRQLDGLKTMRSSQY</sequence>
<feature type="transmembrane region" description="Helical" evidence="1">
    <location>
        <begin position="39"/>
        <end position="59"/>
    </location>
</feature>
<organism evidence="2 4">
    <name type="scientific">Alteromonas australica</name>
    <dbReference type="NCBI Taxonomy" id="589873"/>
    <lineage>
        <taxon>Bacteria</taxon>
        <taxon>Pseudomonadati</taxon>
        <taxon>Pseudomonadota</taxon>
        <taxon>Gammaproteobacteria</taxon>
        <taxon>Alteromonadales</taxon>
        <taxon>Alteromonadaceae</taxon>
        <taxon>Alteromonas/Salinimonas group</taxon>
        <taxon>Alteromonas</taxon>
    </lineage>
</organism>
<dbReference type="EMBL" id="DNAN01000014">
    <property type="protein sequence ID" value="HAW74174.1"/>
    <property type="molecule type" value="Genomic_DNA"/>
</dbReference>
<proteinExistence type="predicted"/>
<evidence type="ECO:0000313" key="5">
    <source>
        <dbReference type="Proteomes" id="UP000264779"/>
    </source>
</evidence>
<gene>
    <name evidence="2" type="ORF">DCW74_00380</name>
    <name evidence="3" type="ORF">DEB45_00165</name>
</gene>
<dbReference type="EMBL" id="DONK01000003">
    <property type="protein sequence ID" value="HBU49646.1"/>
    <property type="molecule type" value="Genomic_DNA"/>
</dbReference>
<dbReference type="AlphaFoldDB" id="A0A350NYQ7"/>
<keyword evidence="1" id="KW-0472">Membrane</keyword>
<evidence type="ECO:0000313" key="2">
    <source>
        <dbReference type="EMBL" id="HAW74174.1"/>
    </source>
</evidence>
<keyword evidence="1" id="KW-1133">Transmembrane helix</keyword>
<dbReference type="RefSeq" id="WP_196897681.1">
    <property type="nucleotide sequence ID" value="NZ_CALBIY010000086.1"/>
</dbReference>